<keyword evidence="6" id="KW-1185">Reference proteome</keyword>
<dbReference type="GO" id="GO:0005737">
    <property type="term" value="C:cytoplasm"/>
    <property type="evidence" value="ECO:0007669"/>
    <property type="project" value="TreeGrafter"/>
</dbReference>
<dbReference type="Pfam" id="PF03568">
    <property type="entry name" value="Separin_C"/>
    <property type="match status" value="1"/>
</dbReference>
<keyword evidence="3" id="KW-0378">Hydrolase</keyword>
<sequence length="2138" mass="240806">MASVTESSLISKLQSADSAGIFTQVYDYLRPLADISKNNKSSKSKPDQTLIRSLAKRFLPFLNSSLSVLPKHLTNISKSGSSDGAVVLELFQVFKLCLDCLESVASQLESKPFSVEFLRVRMVQCLEACGRVDEAEAEGLRILENLRSTSKSTKRKAKILPEVDKDGVADKDKELSLLVVQIVVALVRCAAVGTSKEYGRFRRVLDLVEEVRPWLRGLGASSYDKHQALVINLGKCALSLLGKTCSDKDLVVSFCRMTLTEYVKSPVNDQVFKIARRMCSSLLALQGDESLYIIDIFDCVASECKLEEGSAGIEFIELVNYCANKCQPANASFCNTFAAYLNKIAERFQKVLTPINSVLRLYAAGLLLVSCGLRSKVGDLAASESAKFECLLGTLMENQKMIQTSPPLLGQAFAWLDSGCESYMTYLPSYSEALKFLCKPLAKSVNSERKQLVTEEDDASAITMLSTVQDAFYILCQILLSSLSFTSEKNTDEFDENSRTLLNVALATFTLSIRTNLKLQESTRLVKQMMASKWIDTEGMKYIIASLYNIAVALYRNKQPNEASKVLNLCCKASWICIKCYCANLTEGVPKEFVIEAYKRSALLLDILYDISSLKIRKKVIKILTNWSTANNLFQDLPTPIPVLKQWVKIECKQAKQVDEEVDSLTLYSLLSSSTEFSMRNISIILEQELQAYEEINLKYPEFCQKMQRKIINILLKDIYITPDTCFQKAQTLVRKGKALRMCGTGDLRDCIQCFSEAITIMKEIFGETGADKNAIEYQLSVAYCMRALCTQEAEPSSKQIFEDVKATLDLWLGISPLGCIEDGDCYLPDSIMILLCNIIDLIQLKGFMELSGNAYKLLTRMFKWKNVSIEKWLTFLWESRRLSHALCVSPICEAFQNSLEHFNELSNIESWTRYLQGNHSSLIGFQQIFSFLLSSSHKNSCCNGDSFQNDITADDVQKAALELISNVSVPNHSTFLAGYLYYDLCPRLVANGRLIEALSFAKEAHKLHSKLFHLKFTHVVKQMNEEHNVIVDFSKNLRDGVDRIEVSKSVARETLLFDSISWNLEEFYLSPWKILQCYLESTLQVGIILEMIGDATESETYLQWGKAISDSLQLPLFTVAFSSLLGKLYVKKRHWDLAEKELQSAQEIFKKSNTMLCCSKCKLILEVTLNHFFGDLCQSKFDSCEGTTNGKTAKYWFTSALDKLNLSVWKNSLSCPDNGSDETAMDVKCGSAKICTCSTMNEMGEKVRKSMKAGPASKIGEKQNKKTKNAAKVLTKDTNLSIENKPRITRSKYRASQNQDISISSKSEVVQSVDGNFISNPSCMLHRKETDLNTAATCIFSKMRCWHCLPSEVLESGLLTDFINLKWEFVRRKMSMKLLTRLVKCFAYPNQIDEVHNVLLRSVSVLASRNPFYQTFSSIPLDYFVLMVPKEIPGDVFTIERAEIVYEICWYSLKGYHSKAARNVFRNVNSIRFEDLASWLMVAFILSREVSVIFQKVSKLLAVIHVSTLREQISMSSLSQTLSENYWASYFHQASIGTHYTHQFLSNLTGRCKGSYISKSCKQEGSFNLLRLVPDTSADLAEYVKKFLASLPSTTIICISFLGHDYASLLQELLLYPTSVKVWMQVSRLSFKSEPIVMLLPLDSILQDSNEDDLVTGTLLEKPSENWHCPWGFTAVDDVAPAFRTILEENYLSSLSPFEDTPQNRILWWKRRKNLDHRLDELLRNIEDLWFGPWKCLLLGEWLNCKNFDLVLKNLANDLRSKCKIDVNESLLKVILGGSKHVCEGKTIVSQLCSRKDCYVAKVGYCDEARSGVFLNAANEFGVSSEVAFQLLNDALEVLEVDDTVNREPVILVLDYEVQMLPWESLPILRNLEVYRMPSVSSISAVLDISGIHQEQEGRNLVSFPSIDPLDAFYLLNPDGDLSRTQIEFENWFRDQNLEGKAGSKPTVKELASALTSHDLFIYFGHGSGAQYIPRHEIQKLEKCAATLLMGCSSGSLTLQGSYVPQGVPLSYLLAGSPVIVANLWEVTDKDIDRFGKAMLDAWLKQRSDLPKECFQCNLLSEEFEAMNLKGKAKRKGARKKVQESAETDSPRINCGHRPKIGAFMGQAREVCTLPFLTGASPICYGVPTGIWRKNNI</sequence>
<evidence type="ECO:0000256" key="4">
    <source>
        <dbReference type="ARBA" id="ARBA00022829"/>
    </source>
</evidence>
<name>A0A6P4C8X6_ARADU</name>
<evidence type="ECO:0000256" key="1">
    <source>
        <dbReference type="ARBA" id="ARBA00000451"/>
    </source>
</evidence>
<dbReference type="InterPro" id="IPR005314">
    <property type="entry name" value="Peptidase_C50"/>
</dbReference>
<dbReference type="GO" id="GO:0004197">
    <property type="term" value="F:cysteine-type endopeptidase activity"/>
    <property type="evidence" value="ECO:0007669"/>
    <property type="project" value="InterPro"/>
</dbReference>
<comment type="catalytic activity">
    <reaction evidence="1">
        <text>All bonds known to be hydrolyzed by this endopeptidase have arginine in P1 and an acidic residue in P4. P6 is often occupied by an acidic residue or by a hydroxy-amino-acid residue, the phosphorylation of which enhances cleavage.</text>
        <dbReference type="EC" id="3.4.22.49"/>
    </reaction>
</comment>
<evidence type="ECO:0000313" key="7">
    <source>
        <dbReference type="RefSeq" id="XP_015943675.1"/>
    </source>
</evidence>
<evidence type="ECO:0000256" key="3">
    <source>
        <dbReference type="ARBA" id="ARBA00022801"/>
    </source>
</evidence>
<dbReference type="InterPro" id="IPR030397">
    <property type="entry name" value="SEPARIN_core_dom"/>
</dbReference>
<dbReference type="PROSITE" id="PS51700">
    <property type="entry name" value="SEPARIN"/>
    <property type="match status" value="1"/>
</dbReference>
<dbReference type="KEGG" id="adu:107468818"/>
<dbReference type="GO" id="GO:0006508">
    <property type="term" value="P:proteolysis"/>
    <property type="evidence" value="ECO:0007669"/>
    <property type="project" value="InterPro"/>
</dbReference>
<protein>
    <recommendedName>
        <fullName evidence="2">separase</fullName>
        <ecNumber evidence="2">3.4.22.49</ecNumber>
    </recommendedName>
</protein>
<evidence type="ECO:0000259" key="5">
    <source>
        <dbReference type="PROSITE" id="PS51700"/>
    </source>
</evidence>
<reference evidence="6" key="1">
    <citation type="journal article" date="2016" name="Nat. Genet.">
        <title>The genome sequences of Arachis duranensis and Arachis ipaensis, the diploid ancestors of cultivated peanut.</title>
        <authorList>
            <person name="Bertioli D.J."/>
            <person name="Cannon S.B."/>
            <person name="Froenicke L."/>
            <person name="Huang G."/>
            <person name="Farmer A.D."/>
            <person name="Cannon E.K."/>
            <person name="Liu X."/>
            <person name="Gao D."/>
            <person name="Clevenger J."/>
            <person name="Dash S."/>
            <person name="Ren L."/>
            <person name="Moretzsohn M.C."/>
            <person name="Shirasawa K."/>
            <person name="Huang W."/>
            <person name="Vidigal B."/>
            <person name="Abernathy B."/>
            <person name="Chu Y."/>
            <person name="Niederhuth C.E."/>
            <person name="Umale P."/>
            <person name="Araujo A.C."/>
            <person name="Kozik A."/>
            <person name="Kim K.D."/>
            <person name="Burow M.D."/>
            <person name="Varshney R.K."/>
            <person name="Wang X."/>
            <person name="Zhang X."/>
            <person name="Barkley N."/>
            <person name="Guimaraes P.M."/>
            <person name="Isobe S."/>
            <person name="Guo B."/>
            <person name="Liao B."/>
            <person name="Stalker H.T."/>
            <person name="Schmitz R.J."/>
            <person name="Scheffler B.E."/>
            <person name="Leal-Bertioli S.C."/>
            <person name="Xun X."/>
            <person name="Jackson S.A."/>
            <person name="Michelmore R."/>
            <person name="Ozias-Akins P."/>
        </authorList>
    </citation>
    <scope>NUCLEOTIDE SEQUENCE [LARGE SCALE GENOMIC DNA]</scope>
    <source>
        <strain evidence="6">cv. V14167</strain>
    </source>
</reference>
<feature type="domain" description="Peptidase C50" evidence="5">
    <location>
        <begin position="1910"/>
        <end position="2004"/>
    </location>
</feature>
<dbReference type="PANTHER" id="PTHR12792">
    <property type="entry name" value="EXTRA SPINDLE POLES 1-RELATED"/>
    <property type="match status" value="1"/>
</dbReference>
<dbReference type="GO" id="GO:0072686">
    <property type="term" value="C:mitotic spindle"/>
    <property type="evidence" value="ECO:0007669"/>
    <property type="project" value="TreeGrafter"/>
</dbReference>
<reference evidence="7" key="2">
    <citation type="submission" date="2025-08" db="UniProtKB">
        <authorList>
            <consortium name="RefSeq"/>
        </authorList>
    </citation>
    <scope>IDENTIFICATION</scope>
    <source>
        <tissue evidence="7">Whole plant</tissue>
    </source>
</reference>
<dbReference type="InterPro" id="IPR056932">
    <property type="entry name" value="TPR_ESP1_2nd"/>
</dbReference>
<dbReference type="PANTHER" id="PTHR12792:SF0">
    <property type="entry name" value="SEPARIN"/>
    <property type="match status" value="1"/>
</dbReference>
<evidence type="ECO:0000313" key="6">
    <source>
        <dbReference type="Proteomes" id="UP000515211"/>
    </source>
</evidence>
<dbReference type="OrthoDB" id="10255632at2759"/>
<dbReference type="Pfam" id="PF25110">
    <property type="entry name" value="TPR_ESP1"/>
    <property type="match status" value="1"/>
</dbReference>
<organism evidence="6 7">
    <name type="scientific">Arachis duranensis</name>
    <name type="common">Wild peanut</name>
    <dbReference type="NCBI Taxonomy" id="130453"/>
    <lineage>
        <taxon>Eukaryota</taxon>
        <taxon>Viridiplantae</taxon>
        <taxon>Streptophyta</taxon>
        <taxon>Embryophyta</taxon>
        <taxon>Tracheophyta</taxon>
        <taxon>Spermatophyta</taxon>
        <taxon>Magnoliopsida</taxon>
        <taxon>eudicotyledons</taxon>
        <taxon>Gunneridae</taxon>
        <taxon>Pentapetalae</taxon>
        <taxon>rosids</taxon>
        <taxon>fabids</taxon>
        <taxon>Fabales</taxon>
        <taxon>Fabaceae</taxon>
        <taxon>Papilionoideae</taxon>
        <taxon>50 kb inversion clade</taxon>
        <taxon>dalbergioids sensu lato</taxon>
        <taxon>Dalbergieae</taxon>
        <taxon>Pterocarpus clade</taxon>
        <taxon>Arachis</taxon>
    </lineage>
</organism>
<evidence type="ECO:0000256" key="2">
    <source>
        <dbReference type="ARBA" id="ARBA00012489"/>
    </source>
</evidence>
<keyword evidence="4" id="KW-0159">Chromosome partition</keyword>
<dbReference type="Proteomes" id="UP000515211">
    <property type="component" value="Chromosome 10"/>
</dbReference>
<dbReference type="Pfam" id="PF25113">
    <property type="entry name" value="TPR_ESP1_2nd"/>
    <property type="match status" value="1"/>
</dbReference>
<dbReference type="GO" id="GO:0051307">
    <property type="term" value="P:meiotic chromosome separation"/>
    <property type="evidence" value="ECO:0007669"/>
    <property type="project" value="TreeGrafter"/>
</dbReference>
<dbReference type="RefSeq" id="XP_015943675.1">
    <property type="nucleotide sequence ID" value="XM_016088189.3"/>
</dbReference>
<dbReference type="InterPro" id="IPR056933">
    <property type="entry name" value="TPR_ESP1"/>
</dbReference>
<dbReference type="EC" id="3.4.22.49" evidence="2"/>
<accession>A0A6P4C8X6</accession>
<gene>
    <name evidence="7" type="primary">LOC107468818</name>
</gene>
<proteinExistence type="predicted"/>
<dbReference type="GO" id="GO:0005634">
    <property type="term" value="C:nucleus"/>
    <property type="evidence" value="ECO:0007669"/>
    <property type="project" value="InterPro"/>
</dbReference>
<dbReference type="GeneID" id="107468818"/>